<dbReference type="EMBL" id="JAVIKH010000019">
    <property type="protein sequence ID" value="MDX8337065.1"/>
    <property type="molecule type" value="Genomic_DNA"/>
</dbReference>
<dbReference type="RefSeq" id="WP_320314419.1">
    <property type="nucleotide sequence ID" value="NZ_JAVIKH010000019.1"/>
</dbReference>
<evidence type="ECO:0000313" key="2">
    <source>
        <dbReference type="Proteomes" id="UP001279681"/>
    </source>
</evidence>
<evidence type="ECO:0000313" key="1">
    <source>
        <dbReference type="EMBL" id="MDX8337065.1"/>
    </source>
</evidence>
<organism evidence="1 2">
    <name type="scientific">Candidatus Cetobacterium colombiensis</name>
    <dbReference type="NCBI Taxonomy" id="3073100"/>
    <lineage>
        <taxon>Bacteria</taxon>
        <taxon>Fusobacteriati</taxon>
        <taxon>Fusobacteriota</taxon>
        <taxon>Fusobacteriia</taxon>
        <taxon>Fusobacteriales</taxon>
        <taxon>Fusobacteriaceae</taxon>
        <taxon>Cetobacterium</taxon>
    </lineage>
</organism>
<proteinExistence type="predicted"/>
<evidence type="ECO:0008006" key="3">
    <source>
        <dbReference type="Google" id="ProtNLM"/>
    </source>
</evidence>
<dbReference type="SUPFAM" id="SSF52402">
    <property type="entry name" value="Adenine nucleotide alpha hydrolases-like"/>
    <property type="match status" value="1"/>
</dbReference>
<gene>
    <name evidence="1" type="ORF">RFV38_11295</name>
</gene>
<dbReference type="Gene3D" id="3.40.50.12370">
    <property type="match status" value="1"/>
</dbReference>
<keyword evidence="2" id="KW-1185">Reference proteome</keyword>
<sequence>MKKVLVVFGEGSKKNALIDSAIFFKEKFGYEIVPLYVRDVRRDEIIPATMDGMIVNLSNNSFTQERDAFEEEEVNHLKEKLRIKGVYSTLNVEFGFPWDIIKEYMKSADLLIFEKGEALSESAITVLKNHFKPMIMLGDKAITSLENVGISSDDGVKINKSTFSFINIFPEIKDFKMLTLLYVIENNTLLKYLKDKGKNVEYKNFDGENAKEDYLEEINKLDLLIMGNLSRGYFFEKITGKKGLNIMEKSETSIFIG</sequence>
<reference evidence="2" key="1">
    <citation type="submission" date="2023-07" db="EMBL/GenBank/DDBJ databases">
        <authorList>
            <person name="Colorado M.A."/>
            <person name="Villamil L.M."/>
            <person name="Melo J.F."/>
            <person name="Rodriguez J.A."/>
            <person name="Ruiz R.Y."/>
        </authorList>
    </citation>
    <scope>NUCLEOTIDE SEQUENCE [LARGE SCALE GENOMIC DNA]</scope>
    <source>
        <strain evidence="2">C33</strain>
    </source>
</reference>
<protein>
    <recommendedName>
        <fullName evidence="3">UspA domain-containing protein</fullName>
    </recommendedName>
</protein>
<comment type="caution">
    <text evidence="1">The sequence shown here is derived from an EMBL/GenBank/DDBJ whole genome shotgun (WGS) entry which is preliminary data.</text>
</comment>
<name>A0ABU4WBZ3_9FUSO</name>
<accession>A0ABU4WBZ3</accession>
<dbReference type="Proteomes" id="UP001279681">
    <property type="component" value="Unassembled WGS sequence"/>
</dbReference>